<organism evidence="1">
    <name type="scientific">Rhizophagus irregularis (strain DAOM 181602 / DAOM 197198 / MUCL 43194)</name>
    <name type="common">Arbuscular mycorrhizal fungus</name>
    <name type="synonym">Glomus intraradices</name>
    <dbReference type="NCBI Taxonomy" id="747089"/>
    <lineage>
        <taxon>Eukaryota</taxon>
        <taxon>Fungi</taxon>
        <taxon>Fungi incertae sedis</taxon>
        <taxon>Mucoromycota</taxon>
        <taxon>Glomeromycotina</taxon>
        <taxon>Glomeromycetes</taxon>
        <taxon>Glomerales</taxon>
        <taxon>Glomeraceae</taxon>
        <taxon>Rhizophagus</taxon>
    </lineage>
</organism>
<protein>
    <submittedName>
        <fullName evidence="1">Uncharacterized protein</fullName>
    </submittedName>
</protein>
<reference evidence="1" key="1">
    <citation type="submission" date="2013-07" db="EMBL/GenBank/DDBJ databases">
        <title>The genome of an arbuscular mycorrhizal fungus provides insights into the evolution of the oldest plant symbiosis.</title>
        <authorList>
            <consortium name="DOE Joint Genome Institute"/>
            <person name="Tisserant E."/>
            <person name="Malbreil M."/>
            <person name="Kuo A."/>
            <person name="Kohler A."/>
            <person name="Symeonidi A."/>
            <person name="Balestrini R."/>
            <person name="Charron P."/>
            <person name="Duensing N."/>
            <person name="Frei-dit-Frey N."/>
            <person name="Gianinazzi-Pearson V."/>
            <person name="Gilbert B."/>
            <person name="Handa Y."/>
            <person name="Hijri M."/>
            <person name="Kaul R."/>
            <person name="Kawaguchi M."/>
            <person name="Krajinski F."/>
            <person name="Lammers P."/>
            <person name="Lapierre D."/>
            <person name="Masclaux F.G."/>
            <person name="Murat C."/>
            <person name="Morin E."/>
            <person name="Ndikumana S."/>
            <person name="Pagni M."/>
            <person name="Petitpierre D."/>
            <person name="Requena N."/>
            <person name="Rosikiewicz P."/>
            <person name="Riley R."/>
            <person name="Saito K."/>
            <person name="San Clemente H."/>
            <person name="Shapiro H."/>
            <person name="van Tuinen D."/>
            <person name="Becard G."/>
            <person name="Bonfante P."/>
            <person name="Paszkowski U."/>
            <person name="Shachar-Hill Y."/>
            <person name="Young J.P."/>
            <person name="Sanders I.R."/>
            <person name="Henrissat B."/>
            <person name="Rensing S.A."/>
            <person name="Grigoriev I.V."/>
            <person name="Corradi N."/>
            <person name="Roux C."/>
            <person name="Martin F."/>
        </authorList>
    </citation>
    <scope>NUCLEOTIDE SEQUENCE</scope>
    <source>
        <strain evidence="1">DAOM 197198</strain>
    </source>
</reference>
<dbReference type="HOGENOM" id="CLU_169374_1_0_1"/>
<name>U9SL55_RHIID</name>
<evidence type="ECO:0000313" key="1">
    <source>
        <dbReference type="EMBL" id="ERZ96604.1"/>
    </source>
</evidence>
<accession>U9SL55</accession>
<gene>
    <name evidence="1" type="ORF">GLOINDRAFT_12443</name>
</gene>
<dbReference type="AlphaFoldDB" id="U9SL55"/>
<dbReference type="EMBL" id="KI300308">
    <property type="protein sequence ID" value="ERZ96604.1"/>
    <property type="molecule type" value="Genomic_DNA"/>
</dbReference>
<proteinExistence type="predicted"/>
<sequence>MSAKFNMICYIHNIAEYLIQDFTIEEITAFILSDQNIKPKIKDFENEQIIMVKGKFIGCD</sequence>